<dbReference type="Proteomes" id="UP000596035">
    <property type="component" value="Chromosome"/>
</dbReference>
<dbReference type="EMBL" id="CP065321">
    <property type="protein sequence ID" value="QQR29869.1"/>
    <property type="molecule type" value="Genomic_DNA"/>
</dbReference>
<feature type="region of interest" description="Disordered" evidence="1">
    <location>
        <begin position="120"/>
        <end position="145"/>
    </location>
</feature>
<dbReference type="Pfam" id="PF19481">
    <property type="entry name" value="DUF6017"/>
    <property type="match status" value="1"/>
</dbReference>
<dbReference type="EMBL" id="CP021422">
    <property type="protein sequence ID" value="ASB40590.1"/>
    <property type="molecule type" value="Genomic_DNA"/>
</dbReference>
<dbReference type="KEGG" id="amur:ADH66_07920"/>
<accession>A0A1Z2XQ75</accession>
<reference evidence="5 7" key="3">
    <citation type="submission" date="2020-11" db="EMBL/GenBank/DDBJ databases">
        <title>Closed and high quality bacterial genomes of the OMM12 community.</title>
        <authorList>
            <person name="Marbouty M."/>
            <person name="Lamy-Besnier Q."/>
            <person name="Debarbieux L."/>
            <person name="Koszul R."/>
        </authorList>
    </citation>
    <scope>NUCLEOTIDE SEQUENCE [LARGE SCALE GENOMIC DNA]</scope>
    <source>
        <strain evidence="5 7">KB18</strain>
    </source>
</reference>
<evidence type="ECO:0000313" key="7">
    <source>
        <dbReference type="Proteomes" id="UP000596035"/>
    </source>
</evidence>
<reference evidence="6" key="2">
    <citation type="submission" date="2017-05" db="EMBL/GenBank/DDBJ databases">
        <title>Improved OligoMM genomes.</title>
        <authorList>
            <person name="Garzetti D."/>
        </authorList>
    </citation>
    <scope>NUCLEOTIDE SEQUENCE [LARGE SCALE GENOMIC DNA]</scope>
    <source>
        <strain evidence="6">KB18</strain>
    </source>
</reference>
<feature type="compositionally biased region" description="Basic and acidic residues" evidence="1">
    <location>
        <begin position="121"/>
        <end position="130"/>
    </location>
</feature>
<organism evidence="5 7">
    <name type="scientific">Acutalibacter muris</name>
    <dbReference type="NCBI Taxonomy" id="1796620"/>
    <lineage>
        <taxon>Bacteria</taxon>
        <taxon>Bacillati</taxon>
        <taxon>Bacillota</taxon>
        <taxon>Clostridia</taxon>
        <taxon>Eubacteriales</taxon>
        <taxon>Acutalibacteraceae</taxon>
        <taxon>Acutalibacter</taxon>
    </lineage>
</organism>
<dbReference type="RefSeq" id="WP_066533731.1">
    <property type="nucleotide sequence ID" value="NZ_CP021422.1"/>
</dbReference>
<sequence>MKDRLDYDYFYGGESEQFSFYRIPRQLIVVPEFKHVSTDAKLLYGLMLDRMGLSARNGWYNEENRVFIYYPLDEIKEALNCGNDKAVKLLAELDTGKGIGLIQRVKQGQGKPARIYVKRFTTRETPDTDNRPSPPARNPDFGKSECNYTYKNQTERIYTDPSIQPVTDGMDWETCRKGVMENISFNQLVEEYGREDVEGVTDLITDILTSTQPAVRIGKEEFPLSIVQARFRRLDETHIQYVFDSLRRNTTKVRNR</sequence>
<feature type="domain" description="DUF6017" evidence="3">
    <location>
        <begin position="173"/>
        <end position="255"/>
    </location>
</feature>
<dbReference type="Pfam" id="PF06970">
    <property type="entry name" value="RepA_N"/>
    <property type="match status" value="1"/>
</dbReference>
<gene>
    <name evidence="4" type="ORF">ADH66_07920</name>
    <name evidence="5" type="ORF">I5Q82_17960</name>
</gene>
<name>A0A1Z2XQ75_9FIRM</name>
<reference evidence="4" key="1">
    <citation type="journal article" date="2017" name="Genome Announc.">
        <title>High-Quality Whole-Genome Sequences of the Oligo-Mouse-Microbiota Bacterial Community.</title>
        <authorList>
            <person name="Garzetti D."/>
            <person name="Brugiroux S."/>
            <person name="Bunk B."/>
            <person name="Pukall R."/>
            <person name="McCoy K.D."/>
            <person name="Macpherson A.J."/>
            <person name="Stecher B."/>
        </authorList>
    </citation>
    <scope>NUCLEOTIDE SEQUENCE</scope>
    <source>
        <strain evidence="4">KB18</strain>
    </source>
</reference>
<evidence type="ECO:0000256" key="1">
    <source>
        <dbReference type="SAM" id="MobiDB-lite"/>
    </source>
</evidence>
<keyword evidence="6" id="KW-1185">Reference proteome</keyword>
<protein>
    <submittedName>
        <fullName evidence="5">Replication initiator protein A</fullName>
    </submittedName>
</protein>
<dbReference type="InterPro" id="IPR010724">
    <property type="entry name" value="RepA_N"/>
</dbReference>
<dbReference type="InterPro" id="IPR046059">
    <property type="entry name" value="DUF6017"/>
</dbReference>
<dbReference type="Proteomes" id="UP000196710">
    <property type="component" value="Chromosome"/>
</dbReference>
<evidence type="ECO:0000313" key="5">
    <source>
        <dbReference type="EMBL" id="QQR29869.1"/>
    </source>
</evidence>
<evidence type="ECO:0000313" key="4">
    <source>
        <dbReference type="EMBL" id="ASB40590.1"/>
    </source>
</evidence>
<evidence type="ECO:0000259" key="3">
    <source>
        <dbReference type="Pfam" id="PF19481"/>
    </source>
</evidence>
<evidence type="ECO:0000313" key="6">
    <source>
        <dbReference type="Proteomes" id="UP000196710"/>
    </source>
</evidence>
<evidence type="ECO:0000259" key="2">
    <source>
        <dbReference type="Pfam" id="PF06970"/>
    </source>
</evidence>
<proteinExistence type="predicted"/>
<feature type="domain" description="Replication initiator A N-terminal" evidence="2">
    <location>
        <begin position="19"/>
        <end position="93"/>
    </location>
</feature>
<dbReference type="AlphaFoldDB" id="A0A1Z2XQ75"/>